<dbReference type="PANTHER" id="PTHR30269">
    <property type="entry name" value="TRANSMEMBRANE PROTEIN YFCA"/>
    <property type="match status" value="1"/>
</dbReference>
<dbReference type="PANTHER" id="PTHR30269:SF0">
    <property type="entry name" value="MEMBRANE TRANSPORTER PROTEIN YFCA-RELATED"/>
    <property type="match status" value="1"/>
</dbReference>
<feature type="transmembrane region" description="Helical" evidence="8">
    <location>
        <begin position="191"/>
        <end position="213"/>
    </location>
</feature>
<keyword evidence="3" id="KW-0813">Transport</keyword>
<protein>
    <recommendedName>
        <fullName evidence="8">Probable membrane transporter protein</fullName>
    </recommendedName>
</protein>
<evidence type="ECO:0000256" key="1">
    <source>
        <dbReference type="ARBA" id="ARBA00004651"/>
    </source>
</evidence>
<reference evidence="9" key="1">
    <citation type="submission" date="2014-12" db="EMBL/GenBank/DDBJ databases">
        <title>The draft genome of the Tatumella morbirosei type strain, LMG23360T isolated from pineapple rot.</title>
        <authorList>
            <person name="Smits T.H."/>
            <person name="Palmer M."/>
            <person name="Venter S.N."/>
            <person name="Duffy B."/>
            <person name="Steenkamp E.T."/>
            <person name="Chan W.Y."/>
            <person name="Coutinho T.A."/>
            <person name="Coetzee M.P."/>
            <person name="De Maayer P."/>
        </authorList>
    </citation>
    <scope>NUCLEOTIDE SEQUENCE [LARGE SCALE GENOMIC DNA]</scope>
    <source>
        <strain evidence="9">LMG 23360</strain>
    </source>
</reference>
<comment type="similarity">
    <text evidence="2 8">Belongs to the 4-toluene sulfonate uptake permease (TSUP) (TC 2.A.102) family.</text>
</comment>
<keyword evidence="5 8" id="KW-0812">Transmembrane</keyword>
<dbReference type="GO" id="GO:0005886">
    <property type="term" value="C:plasma membrane"/>
    <property type="evidence" value="ECO:0007669"/>
    <property type="project" value="UniProtKB-SubCell"/>
</dbReference>
<evidence type="ECO:0000256" key="4">
    <source>
        <dbReference type="ARBA" id="ARBA00022475"/>
    </source>
</evidence>
<feature type="transmembrane region" description="Helical" evidence="8">
    <location>
        <begin position="51"/>
        <end position="69"/>
    </location>
</feature>
<dbReference type="Pfam" id="PF01925">
    <property type="entry name" value="TauE"/>
    <property type="match status" value="1"/>
</dbReference>
<dbReference type="AlphaFoldDB" id="A0A095T6M5"/>
<dbReference type="EMBL" id="JPKR02000003">
    <property type="protein sequence ID" value="KGD72337.1"/>
    <property type="molecule type" value="Genomic_DNA"/>
</dbReference>
<feature type="transmembrane region" description="Helical" evidence="8">
    <location>
        <begin position="135"/>
        <end position="154"/>
    </location>
</feature>
<comment type="subcellular location">
    <subcellularLocation>
        <location evidence="1 8">Cell membrane</location>
        <topology evidence="1 8">Multi-pass membrane protein</topology>
    </subcellularLocation>
</comment>
<organism evidence="9 10">
    <name type="scientific">Tatumella morbirosei</name>
    <dbReference type="NCBI Taxonomy" id="642227"/>
    <lineage>
        <taxon>Bacteria</taxon>
        <taxon>Pseudomonadati</taxon>
        <taxon>Pseudomonadota</taxon>
        <taxon>Gammaproteobacteria</taxon>
        <taxon>Enterobacterales</taxon>
        <taxon>Erwiniaceae</taxon>
        <taxon>Tatumella</taxon>
    </lineage>
</organism>
<dbReference type="InterPro" id="IPR052017">
    <property type="entry name" value="TSUP"/>
</dbReference>
<dbReference type="eggNOG" id="COG0730">
    <property type="taxonomic scope" value="Bacteria"/>
</dbReference>
<feature type="transmembrane region" description="Helical" evidence="8">
    <location>
        <begin position="81"/>
        <end position="98"/>
    </location>
</feature>
<keyword evidence="7 8" id="KW-0472">Membrane</keyword>
<evidence type="ECO:0000256" key="5">
    <source>
        <dbReference type="ARBA" id="ARBA00022692"/>
    </source>
</evidence>
<dbReference type="RefSeq" id="WP_038021837.1">
    <property type="nucleotide sequence ID" value="NZ_JPKR02000003.1"/>
</dbReference>
<dbReference type="InterPro" id="IPR002781">
    <property type="entry name" value="TM_pro_TauE-like"/>
</dbReference>
<name>A0A095T6M5_9GAMM</name>
<sequence length="264" mass="27751">MEWFLVSPGTVALLFLVAVAAAFIDSIAGGGGLLTVPALLAAGLSPANALATNKLQSVGGSFSASLYFIRRGAVRLSEQRLNIVMTFIGAMTGAIVIQHLRADVLRQLLPLLMIGTGLWFLLMPKVGETDRPSRLTGLGFALVGGGCVGFYDGFFGPGAGSFYALAFVTLSGFNLAKATAHAKLLNFTSNFAGLLFFMFGGKIVWGLGAVMLFGAFCGARLGARLVLTRGQQLIRPMVVIVSLVMSLKLLWDSHGQAILQALGH</sequence>
<dbReference type="NCBIfam" id="NF007909">
    <property type="entry name" value="PRK10621.1"/>
    <property type="match status" value="1"/>
</dbReference>
<evidence type="ECO:0000256" key="2">
    <source>
        <dbReference type="ARBA" id="ARBA00009142"/>
    </source>
</evidence>
<evidence type="ECO:0000256" key="8">
    <source>
        <dbReference type="RuleBase" id="RU363041"/>
    </source>
</evidence>
<dbReference type="OrthoDB" id="554695at2"/>
<evidence type="ECO:0000256" key="6">
    <source>
        <dbReference type="ARBA" id="ARBA00022989"/>
    </source>
</evidence>
<evidence type="ECO:0000256" key="7">
    <source>
        <dbReference type="ARBA" id="ARBA00023136"/>
    </source>
</evidence>
<keyword evidence="10" id="KW-1185">Reference proteome</keyword>
<proteinExistence type="inferred from homology"/>
<evidence type="ECO:0000313" key="10">
    <source>
        <dbReference type="Proteomes" id="UP000029577"/>
    </source>
</evidence>
<evidence type="ECO:0000313" key="9">
    <source>
        <dbReference type="EMBL" id="KGD72337.1"/>
    </source>
</evidence>
<keyword evidence="4 8" id="KW-1003">Cell membrane</keyword>
<comment type="caution">
    <text evidence="9">The sequence shown here is derived from an EMBL/GenBank/DDBJ whole genome shotgun (WGS) entry which is preliminary data.</text>
</comment>
<gene>
    <name evidence="9" type="ORF">HA49_16500</name>
</gene>
<dbReference type="STRING" id="642227.HA49_16500"/>
<accession>A0A095T6M5</accession>
<keyword evidence="6 8" id="KW-1133">Transmembrane helix</keyword>
<feature type="transmembrane region" description="Helical" evidence="8">
    <location>
        <begin position="104"/>
        <end position="123"/>
    </location>
</feature>
<dbReference type="Proteomes" id="UP000029577">
    <property type="component" value="Unassembled WGS sequence"/>
</dbReference>
<evidence type="ECO:0000256" key="3">
    <source>
        <dbReference type="ARBA" id="ARBA00022448"/>
    </source>
</evidence>